<evidence type="ECO:0000313" key="8">
    <source>
        <dbReference type="Proteomes" id="UP001345219"/>
    </source>
</evidence>
<dbReference type="GO" id="GO:0031640">
    <property type="term" value="P:killing of cells of another organism"/>
    <property type="evidence" value="ECO:0007669"/>
    <property type="project" value="UniProtKB-KW"/>
</dbReference>
<dbReference type="Pfam" id="PF07333">
    <property type="entry name" value="SLR1-BP"/>
    <property type="match status" value="1"/>
</dbReference>
<dbReference type="GO" id="GO:0050832">
    <property type="term" value="P:defense response to fungus"/>
    <property type="evidence" value="ECO:0007669"/>
    <property type="project" value="UniProtKB-KW"/>
</dbReference>
<keyword evidence="5" id="KW-1015">Disulfide bond</keyword>
<protein>
    <submittedName>
        <fullName evidence="7">Uncharacterized protein</fullName>
    </submittedName>
</protein>
<dbReference type="AlphaFoldDB" id="A0AAN7JVT1"/>
<keyword evidence="8" id="KW-1185">Reference proteome</keyword>
<evidence type="ECO:0000256" key="1">
    <source>
        <dbReference type="ARBA" id="ARBA00006722"/>
    </source>
</evidence>
<feature type="chain" id="PRO_5042810483" evidence="6">
    <location>
        <begin position="21"/>
        <end position="87"/>
    </location>
</feature>
<feature type="signal peptide" evidence="6">
    <location>
        <begin position="1"/>
        <end position="20"/>
    </location>
</feature>
<gene>
    <name evidence="7" type="ORF">SAY87_001744</name>
</gene>
<comment type="caution">
    <text evidence="7">The sequence shown here is derived from an EMBL/GenBank/DDBJ whole genome shotgun (WGS) entry which is preliminary data.</text>
</comment>
<evidence type="ECO:0000256" key="5">
    <source>
        <dbReference type="ARBA" id="ARBA00023157"/>
    </source>
</evidence>
<comment type="similarity">
    <text evidence="1">Belongs to the DEFL family.</text>
</comment>
<name>A0AAN7JVT1_9MYRT</name>
<accession>A0AAN7JVT1</accession>
<proteinExistence type="inferred from homology"/>
<evidence type="ECO:0000256" key="4">
    <source>
        <dbReference type="ARBA" id="ARBA00022821"/>
    </source>
</evidence>
<keyword evidence="2" id="KW-0929">Antimicrobial</keyword>
<dbReference type="EMBL" id="JAXIOK010000015">
    <property type="protein sequence ID" value="KAK4753640.1"/>
    <property type="molecule type" value="Genomic_DNA"/>
</dbReference>
<evidence type="ECO:0000313" key="7">
    <source>
        <dbReference type="EMBL" id="KAK4753640.1"/>
    </source>
</evidence>
<evidence type="ECO:0000256" key="6">
    <source>
        <dbReference type="SAM" id="SignalP"/>
    </source>
</evidence>
<dbReference type="InterPro" id="IPR010851">
    <property type="entry name" value="DEFL"/>
</dbReference>
<evidence type="ECO:0000256" key="3">
    <source>
        <dbReference type="ARBA" id="ARBA00022577"/>
    </source>
</evidence>
<organism evidence="7 8">
    <name type="scientific">Trapa incisa</name>
    <dbReference type="NCBI Taxonomy" id="236973"/>
    <lineage>
        <taxon>Eukaryota</taxon>
        <taxon>Viridiplantae</taxon>
        <taxon>Streptophyta</taxon>
        <taxon>Embryophyta</taxon>
        <taxon>Tracheophyta</taxon>
        <taxon>Spermatophyta</taxon>
        <taxon>Magnoliopsida</taxon>
        <taxon>eudicotyledons</taxon>
        <taxon>Gunneridae</taxon>
        <taxon>Pentapetalae</taxon>
        <taxon>rosids</taxon>
        <taxon>malvids</taxon>
        <taxon>Myrtales</taxon>
        <taxon>Lythraceae</taxon>
        <taxon>Trapa</taxon>
    </lineage>
</organism>
<dbReference type="Proteomes" id="UP001345219">
    <property type="component" value="Chromosome 2"/>
</dbReference>
<keyword evidence="4" id="KW-0611">Plant defense</keyword>
<evidence type="ECO:0000256" key="2">
    <source>
        <dbReference type="ARBA" id="ARBA00022529"/>
    </source>
</evidence>
<keyword evidence="3" id="KW-0295">Fungicide</keyword>
<reference evidence="7 8" key="1">
    <citation type="journal article" date="2023" name="Hortic Res">
        <title>Pangenome of water caltrop reveals structural variations and asymmetric subgenome divergence after allopolyploidization.</title>
        <authorList>
            <person name="Zhang X."/>
            <person name="Chen Y."/>
            <person name="Wang L."/>
            <person name="Yuan Y."/>
            <person name="Fang M."/>
            <person name="Shi L."/>
            <person name="Lu R."/>
            <person name="Comes H.P."/>
            <person name="Ma Y."/>
            <person name="Chen Y."/>
            <person name="Huang G."/>
            <person name="Zhou Y."/>
            <person name="Zheng Z."/>
            <person name="Qiu Y."/>
        </authorList>
    </citation>
    <scope>NUCLEOTIDE SEQUENCE [LARGE SCALE GENOMIC DNA]</scope>
    <source>
        <tissue evidence="7">Roots</tissue>
    </source>
</reference>
<sequence length="87" mass="9443">MAKGCFTGFLIIFMVVLAAAQMMVPKGAEAKKWCSELIETGATGTCNAAKCKNGCTSKHENNEHHANCVHDESGPGLSCQCYWWCKN</sequence>
<keyword evidence="6" id="KW-0732">Signal</keyword>